<dbReference type="InterPro" id="IPR005146">
    <property type="entry name" value="B3/B4_tRNA-bd"/>
</dbReference>
<dbReference type="SUPFAM" id="SSF48163">
    <property type="entry name" value="An anticodon-binding domain of class I aminoacyl-tRNA synthetases"/>
    <property type="match status" value="1"/>
</dbReference>
<evidence type="ECO:0000256" key="2">
    <source>
        <dbReference type="ARBA" id="ARBA00005594"/>
    </source>
</evidence>
<feature type="domain" description="B3/B4 tRNA-binding" evidence="11">
    <location>
        <begin position="608"/>
        <end position="761"/>
    </location>
</feature>
<dbReference type="Proteomes" id="UP000176923">
    <property type="component" value="Unassembled WGS sequence"/>
</dbReference>
<dbReference type="EMBL" id="MFJL01000005">
    <property type="protein sequence ID" value="OGG16925.1"/>
    <property type="molecule type" value="Genomic_DNA"/>
</dbReference>
<dbReference type="InterPro" id="IPR020751">
    <property type="entry name" value="aa-tRNA-synth_I_codon-bd_sub2"/>
</dbReference>
<dbReference type="SUPFAM" id="SSF52374">
    <property type="entry name" value="Nucleotidylyl transferase"/>
    <property type="match status" value="1"/>
</dbReference>
<keyword evidence="4 10" id="KW-0436">Ligase</keyword>
<evidence type="ECO:0000259" key="11">
    <source>
        <dbReference type="SMART" id="SM00873"/>
    </source>
</evidence>
<dbReference type="GO" id="GO:0004826">
    <property type="term" value="F:phenylalanine-tRNA ligase activity"/>
    <property type="evidence" value="ECO:0007669"/>
    <property type="project" value="InterPro"/>
</dbReference>
<comment type="caution">
    <text evidence="10">Lacks conserved residue(s) required for the propagation of feature annotation.</text>
</comment>
<dbReference type="EC" id="6.1.1.6" evidence="10"/>
<dbReference type="Pfam" id="PF03483">
    <property type="entry name" value="B3_4"/>
    <property type="match status" value="1"/>
</dbReference>
<dbReference type="InterPro" id="IPR002904">
    <property type="entry name" value="Lys-tRNA-ligase"/>
</dbReference>
<evidence type="ECO:0000256" key="9">
    <source>
        <dbReference type="ARBA" id="ARBA00048573"/>
    </source>
</evidence>
<evidence type="ECO:0000313" key="13">
    <source>
        <dbReference type="Proteomes" id="UP000176923"/>
    </source>
</evidence>
<dbReference type="Gene3D" id="3.50.40.10">
    <property type="entry name" value="Phenylalanyl-trna Synthetase, Chain B, domain 3"/>
    <property type="match status" value="1"/>
</dbReference>
<proteinExistence type="inferred from homology"/>
<dbReference type="Gene3D" id="1.10.10.350">
    <property type="match status" value="1"/>
</dbReference>
<evidence type="ECO:0000256" key="7">
    <source>
        <dbReference type="ARBA" id="ARBA00022917"/>
    </source>
</evidence>
<evidence type="ECO:0000256" key="3">
    <source>
        <dbReference type="ARBA" id="ARBA00022490"/>
    </source>
</evidence>
<reference evidence="12 13" key="1">
    <citation type="journal article" date="2016" name="Nat. Commun.">
        <title>Thousands of microbial genomes shed light on interconnected biogeochemical processes in an aquifer system.</title>
        <authorList>
            <person name="Anantharaman K."/>
            <person name="Brown C.T."/>
            <person name="Hug L.A."/>
            <person name="Sharon I."/>
            <person name="Castelle C.J."/>
            <person name="Probst A.J."/>
            <person name="Thomas B.C."/>
            <person name="Singh A."/>
            <person name="Wilkins M.J."/>
            <person name="Karaoz U."/>
            <person name="Brodie E.L."/>
            <person name="Williams K.H."/>
            <person name="Hubbard S.S."/>
            <person name="Banfield J.F."/>
        </authorList>
    </citation>
    <scope>NUCLEOTIDE SEQUENCE [LARGE SCALE GENOMIC DNA]</scope>
</reference>
<dbReference type="GO" id="GO:0004824">
    <property type="term" value="F:lysine-tRNA ligase activity"/>
    <property type="evidence" value="ECO:0007669"/>
    <property type="project" value="UniProtKB-UniRule"/>
</dbReference>
<dbReference type="InterPro" id="IPR008925">
    <property type="entry name" value="aa_tRNA-synth_I_cd-bd_sf"/>
</dbReference>
<evidence type="ECO:0000256" key="8">
    <source>
        <dbReference type="ARBA" id="ARBA00023146"/>
    </source>
</evidence>
<dbReference type="Gene3D" id="1.10.10.770">
    <property type="match status" value="1"/>
</dbReference>
<accession>A0A1F5ZX51</accession>
<evidence type="ECO:0000256" key="1">
    <source>
        <dbReference type="ARBA" id="ARBA00004496"/>
    </source>
</evidence>
<dbReference type="STRING" id="1798382.A3D77_05965"/>
<keyword evidence="3 10" id="KW-0963">Cytoplasm</keyword>
<comment type="subcellular location">
    <subcellularLocation>
        <location evidence="1 10">Cytoplasm</location>
    </subcellularLocation>
</comment>
<dbReference type="AlphaFoldDB" id="A0A1F5ZX51"/>
<evidence type="ECO:0000256" key="10">
    <source>
        <dbReference type="HAMAP-Rule" id="MF_00177"/>
    </source>
</evidence>
<keyword evidence="8 10" id="KW-0030">Aminoacyl-tRNA synthetase</keyword>
<dbReference type="SUPFAM" id="SSF56037">
    <property type="entry name" value="PheT/TilS domain"/>
    <property type="match status" value="1"/>
</dbReference>
<dbReference type="GO" id="GO:0006430">
    <property type="term" value="P:lysyl-tRNA aminoacylation"/>
    <property type="evidence" value="ECO:0007669"/>
    <property type="project" value="UniProtKB-UniRule"/>
</dbReference>
<comment type="catalytic activity">
    <reaction evidence="9 10">
        <text>tRNA(Lys) + L-lysine + ATP = L-lysyl-tRNA(Lys) + AMP + diphosphate</text>
        <dbReference type="Rhea" id="RHEA:20792"/>
        <dbReference type="Rhea" id="RHEA-COMP:9696"/>
        <dbReference type="Rhea" id="RHEA-COMP:9697"/>
        <dbReference type="ChEBI" id="CHEBI:30616"/>
        <dbReference type="ChEBI" id="CHEBI:32551"/>
        <dbReference type="ChEBI" id="CHEBI:33019"/>
        <dbReference type="ChEBI" id="CHEBI:78442"/>
        <dbReference type="ChEBI" id="CHEBI:78529"/>
        <dbReference type="ChEBI" id="CHEBI:456215"/>
        <dbReference type="EC" id="6.1.1.6"/>
    </reaction>
</comment>
<comment type="similarity">
    <text evidence="2 10">Belongs to the class-I aminoacyl-tRNA synthetase family.</text>
</comment>
<feature type="short sequence motif" description="'KMSKS' region" evidence="10">
    <location>
        <begin position="282"/>
        <end position="286"/>
    </location>
</feature>
<dbReference type="HAMAP" id="MF_00177">
    <property type="entry name" value="Lys_tRNA_synth_class1"/>
    <property type="match status" value="1"/>
</dbReference>
<dbReference type="InterPro" id="IPR042078">
    <property type="entry name" value="Lys-tRNA-ligase_SC_fold"/>
</dbReference>
<gene>
    <name evidence="10" type="primary">lysS</name>
    <name evidence="12" type="ORF">A3D77_05965</name>
</gene>
<sequence length="768" mass="87500">MFWADKIAKDIIDSKQYKPYWVNDMFTPSGFAHIGSLRGPLVHDAAYRALKTAHEKVEFTYVFNDFDPIDGLPPELVEKSGKYLGFPLRSAPSPEQGFKSFEEYFTEDFKKVLKSLGLGAKFLSSWDMYHEGKFDEVIRIALDNAEKIQDIYQKVSGSQKREKGWLPLQVICEKCGKLGTTRVHGWDGKMVSYTCEESMVTWAKGCRYTGKISPFGGVGKLPWKVDWPAHWKVLGVTIEGAGKDHSSAGGSRDIAKELCKEVFHIPNPYNLPYEFFLIGGKKMSSSKGLGLKARDLTSILPPEIGRFLFTRTDYNQAIEFNPVGTMAICDLFDEYDRCWKAYTENSDENLSRAFIYAQIDEIPEKEKIFLPRFRDIANVIQNPTTGVLQYFTGIKESPLNPKEKEILEERIRYAKVWLKNYAPSEMVMEMSRKIPEEAKNLSDNQKKYLKEVIRLLSFRHPALVRNDTLASDLQIKLYEAAKKLSISPKDAFSSIYISTIGKPFGPKAGVFLSQYPKDVLIKRFETVINGKKDSKSEKNNNSKNISHLFSIHPDVKKIFPSISAGVAVIKGVSISKSNPHLEKEKENVLKSLEELTPEKLGLYPEVISYRKLYKQMGVDWHSRRPSPEALLRRVVLGKGIYSINTCVDAYNLIVMRHRVSIGAFDYDKIKFPTILRFAKENDEILLLGEKESTKYFKKELAYYDSMGGYNIDFNYRDAQRTAVSENTKNLLINVDGVYDIAPEKVKEILQESVKIILKYCGGEVAICE</sequence>
<dbReference type="InterPro" id="IPR020825">
    <property type="entry name" value="Phe-tRNA_synthase-like_B3/B4"/>
</dbReference>
<name>A0A1F5ZX51_9BACT</name>
<dbReference type="GO" id="GO:0005524">
    <property type="term" value="F:ATP binding"/>
    <property type="evidence" value="ECO:0007669"/>
    <property type="project" value="UniProtKB-UniRule"/>
</dbReference>
<dbReference type="Pfam" id="PF01921">
    <property type="entry name" value="tRNA-synt_1f"/>
    <property type="match status" value="1"/>
</dbReference>
<protein>
    <recommendedName>
        <fullName evidence="10">Lysine--tRNA ligase</fullName>
        <ecNumber evidence="10">6.1.1.6</ecNumber>
    </recommendedName>
    <alternativeName>
        <fullName evidence="10">Lysyl-tRNA synthetase</fullName>
        <shortName evidence="10">LysRS</shortName>
    </alternativeName>
</protein>
<keyword evidence="6 10" id="KW-0067">ATP-binding</keyword>
<dbReference type="SMART" id="SM00873">
    <property type="entry name" value="B3_4"/>
    <property type="match status" value="1"/>
</dbReference>
<organism evidence="12 13">
    <name type="scientific">Candidatus Gottesmanbacteria bacterium RIFCSPHIGHO2_02_FULL_39_11</name>
    <dbReference type="NCBI Taxonomy" id="1798382"/>
    <lineage>
        <taxon>Bacteria</taxon>
        <taxon>Candidatus Gottesmaniibacteriota</taxon>
    </lineage>
</organism>
<dbReference type="GO" id="GO:0005737">
    <property type="term" value="C:cytoplasm"/>
    <property type="evidence" value="ECO:0007669"/>
    <property type="project" value="UniProtKB-SubCell"/>
</dbReference>
<evidence type="ECO:0000256" key="5">
    <source>
        <dbReference type="ARBA" id="ARBA00022741"/>
    </source>
</evidence>
<dbReference type="Gene3D" id="3.40.50.620">
    <property type="entry name" value="HUPs"/>
    <property type="match status" value="2"/>
</dbReference>
<keyword evidence="7 10" id="KW-0648">Protein biosynthesis</keyword>
<dbReference type="PANTHER" id="PTHR37940:SF1">
    <property type="entry name" value="LYSINE--TRNA LIGASE"/>
    <property type="match status" value="1"/>
</dbReference>
<dbReference type="GO" id="GO:0000049">
    <property type="term" value="F:tRNA binding"/>
    <property type="evidence" value="ECO:0007669"/>
    <property type="project" value="InterPro"/>
</dbReference>
<evidence type="ECO:0000256" key="4">
    <source>
        <dbReference type="ARBA" id="ARBA00022598"/>
    </source>
</evidence>
<dbReference type="InterPro" id="IPR014729">
    <property type="entry name" value="Rossmann-like_a/b/a_fold"/>
</dbReference>
<evidence type="ECO:0000256" key="6">
    <source>
        <dbReference type="ARBA" id="ARBA00022840"/>
    </source>
</evidence>
<dbReference type="NCBIfam" id="TIGR00467">
    <property type="entry name" value="lysS_arch"/>
    <property type="match status" value="1"/>
</dbReference>
<dbReference type="PANTHER" id="PTHR37940">
    <property type="entry name" value="LYSINE--TRNA LIGASE"/>
    <property type="match status" value="1"/>
</dbReference>
<keyword evidence="5 10" id="KW-0547">Nucleotide-binding</keyword>
<evidence type="ECO:0000313" key="12">
    <source>
        <dbReference type="EMBL" id="OGG16925.1"/>
    </source>
</evidence>
<comment type="caution">
    <text evidence="12">The sequence shown here is derived from an EMBL/GenBank/DDBJ whole genome shotgun (WGS) entry which is preliminary data.</text>
</comment>
<dbReference type="Gene3D" id="6.10.20.10">
    <property type="entry name" value="Lysine tRNA ligase, stem contact fold domain"/>
    <property type="match status" value="1"/>
</dbReference>